<reference evidence="2" key="1">
    <citation type="submission" date="2022-11" db="UniProtKB">
        <authorList>
            <consortium name="WormBaseParasite"/>
        </authorList>
    </citation>
    <scope>IDENTIFICATION</scope>
</reference>
<sequence length="146" mass="16980">MIYEIKKFQDKKPQLLVYGHIHCFKTINSDGYYVWKCKYNKHFKNYCRGDALTDSMEEDAALIKSPTGHTCNEFKTKKSEWIKNNATEAAEEKTKEQKNTDQMDRTKRDGRKATSGEEPSQARGISVYQKKEEKINSEAIDSPMKK</sequence>
<evidence type="ECO:0000313" key="2">
    <source>
        <dbReference type="WBParaSite" id="ES5_v2.g21459.t1"/>
    </source>
</evidence>
<name>A0AC34FV99_9BILA</name>
<accession>A0AC34FV99</accession>
<evidence type="ECO:0000313" key="1">
    <source>
        <dbReference type="Proteomes" id="UP000887579"/>
    </source>
</evidence>
<dbReference type="Proteomes" id="UP000887579">
    <property type="component" value="Unplaced"/>
</dbReference>
<proteinExistence type="predicted"/>
<dbReference type="WBParaSite" id="ES5_v2.g21459.t1">
    <property type="protein sequence ID" value="ES5_v2.g21459.t1"/>
    <property type="gene ID" value="ES5_v2.g21459"/>
</dbReference>
<organism evidence="1 2">
    <name type="scientific">Panagrolaimus sp. ES5</name>
    <dbReference type="NCBI Taxonomy" id="591445"/>
    <lineage>
        <taxon>Eukaryota</taxon>
        <taxon>Metazoa</taxon>
        <taxon>Ecdysozoa</taxon>
        <taxon>Nematoda</taxon>
        <taxon>Chromadorea</taxon>
        <taxon>Rhabditida</taxon>
        <taxon>Tylenchina</taxon>
        <taxon>Panagrolaimomorpha</taxon>
        <taxon>Panagrolaimoidea</taxon>
        <taxon>Panagrolaimidae</taxon>
        <taxon>Panagrolaimus</taxon>
    </lineage>
</organism>
<protein>
    <submittedName>
        <fullName evidence="2">FLYWCH-type domain-containing protein</fullName>
    </submittedName>
</protein>